<dbReference type="InterPro" id="IPR035965">
    <property type="entry name" value="PAS-like_dom_sf"/>
</dbReference>
<keyword evidence="1" id="KW-1133">Transmembrane helix</keyword>
<evidence type="ECO:0000259" key="2">
    <source>
        <dbReference type="PROSITE" id="PS51832"/>
    </source>
</evidence>
<comment type="caution">
    <text evidence="3">The sequence shown here is derived from an EMBL/GenBank/DDBJ whole genome shotgun (WGS) entry which is preliminary data.</text>
</comment>
<dbReference type="Pfam" id="PF08448">
    <property type="entry name" value="PAS_4"/>
    <property type="match status" value="1"/>
</dbReference>
<sequence>MTASVLPSDSGFVRQERTVRKRVWIALAGLVLFLAAGLGLVALFAQSERQRDLMIAQSQMTVVADSRVEAVRGWMEARTSVLQDLADNQALQIYTTVVRLGPESGQSPDEVAAQETYLTTLLTATAERGGFAPAEPTRPLPANVNRPTSAGLALVTPDGGRIIAATQGMPTVRDRVMETLATIPEGEPGLIDLAHNPHGTLTLGFVAPVFGQTPGSESPTVIARLVGLRPVGAAFFEALDQPGATAETAESYLIRRQGNAIQYLTPLLDGSDPLDKTLAVNTDRLIDAEALRDPGRFHQGLDYAARESLAVSRAIPGTDWVLVHRLARAEALAAADARRTTLIVVLVLVIGLMAAALVAVWRYGTSLRAQEAATQFRAAAQRFEALSQFLDVVADSQPSPLFVATADNTLVFANRRAGEVMDMPKADLPGRSMIAMLGHDIGSAFADINGAVMEDREVRTETTTFRDDDGQEVVWWSYHCPITVGDDRTPAVLTSIDDLTPVYRERTRREANTIQLIETLVGLVDERDPDSAHQSRYVAAVARTIAEELGLDATLIEASDQAARLVNLGKIRVQRGLLRKQGDLTEAEREQLRLAMESGPEILKDIAFEAPVLETLRQINERVDGKGRPNGLEGSDILASAQCVAVANTFVALISPRAFRESRSFEEAEDILLSEVGTRFDRRPVLCLLNYLSNKGGRDQWAFMAQARSG</sequence>
<dbReference type="SUPFAM" id="SSF109604">
    <property type="entry name" value="HD-domain/PDEase-like"/>
    <property type="match status" value="1"/>
</dbReference>
<feature type="transmembrane region" description="Helical" evidence="1">
    <location>
        <begin position="23"/>
        <end position="45"/>
    </location>
</feature>
<keyword evidence="4" id="KW-1185">Reference proteome</keyword>
<dbReference type="SUPFAM" id="SSF55785">
    <property type="entry name" value="PYP-like sensor domain (PAS domain)"/>
    <property type="match status" value="1"/>
</dbReference>
<evidence type="ECO:0000313" key="3">
    <source>
        <dbReference type="EMBL" id="MQX35561.1"/>
    </source>
</evidence>
<dbReference type="PROSITE" id="PS51832">
    <property type="entry name" value="HD_GYP"/>
    <property type="match status" value="1"/>
</dbReference>
<dbReference type="InterPro" id="IPR052020">
    <property type="entry name" value="Cyclic_di-GMP/3'3'-cGAMP_PDE"/>
</dbReference>
<feature type="domain" description="HD-GYP" evidence="2">
    <location>
        <begin position="509"/>
        <end position="704"/>
    </location>
</feature>
<feature type="transmembrane region" description="Helical" evidence="1">
    <location>
        <begin position="342"/>
        <end position="361"/>
    </location>
</feature>
<dbReference type="OrthoDB" id="9176789at2"/>
<organism evidence="3 4">
    <name type="scientific">Roseospira navarrensis</name>
    <dbReference type="NCBI Taxonomy" id="140058"/>
    <lineage>
        <taxon>Bacteria</taxon>
        <taxon>Pseudomonadati</taxon>
        <taxon>Pseudomonadota</taxon>
        <taxon>Alphaproteobacteria</taxon>
        <taxon>Rhodospirillales</taxon>
        <taxon>Rhodospirillaceae</taxon>
        <taxon>Roseospira</taxon>
    </lineage>
</organism>
<dbReference type="PANTHER" id="PTHR45228:SF4">
    <property type="entry name" value="LIPOPROTEIN"/>
    <property type="match status" value="1"/>
</dbReference>
<dbReference type="Gene3D" id="3.30.450.20">
    <property type="entry name" value="PAS domain"/>
    <property type="match status" value="1"/>
</dbReference>
<dbReference type="Gene3D" id="1.10.3210.10">
    <property type="entry name" value="Hypothetical protein af1432"/>
    <property type="match status" value="1"/>
</dbReference>
<keyword evidence="1" id="KW-0812">Transmembrane</keyword>
<gene>
    <name evidence="3" type="ORF">GHC57_03425</name>
</gene>
<proteinExistence type="predicted"/>
<dbReference type="CDD" id="cd00130">
    <property type="entry name" value="PAS"/>
    <property type="match status" value="1"/>
</dbReference>
<protein>
    <submittedName>
        <fullName evidence="3">PAS domain-containing protein</fullName>
    </submittedName>
</protein>
<dbReference type="Proteomes" id="UP000434582">
    <property type="component" value="Unassembled WGS sequence"/>
</dbReference>
<reference evidence="3 4" key="1">
    <citation type="submission" date="2019-10" db="EMBL/GenBank/DDBJ databases">
        <title>Draft whole-genome sequence of the purple nonsulfur photosynthetic bacterium Roseospira navarrensis DSM 15114.</title>
        <authorList>
            <person name="Kyndt J.A."/>
            <person name="Meyer T.E."/>
        </authorList>
    </citation>
    <scope>NUCLEOTIDE SEQUENCE [LARGE SCALE GENOMIC DNA]</scope>
    <source>
        <strain evidence="3 4">DSM 15114</strain>
    </source>
</reference>
<dbReference type="InterPro" id="IPR037522">
    <property type="entry name" value="HD_GYP_dom"/>
</dbReference>
<dbReference type="PANTHER" id="PTHR45228">
    <property type="entry name" value="CYCLIC DI-GMP PHOSPHODIESTERASE TM_0186-RELATED"/>
    <property type="match status" value="1"/>
</dbReference>
<dbReference type="AlphaFoldDB" id="A0A7X1ZBM8"/>
<evidence type="ECO:0000256" key="1">
    <source>
        <dbReference type="SAM" id="Phobius"/>
    </source>
</evidence>
<dbReference type="EMBL" id="WIVE01000005">
    <property type="protein sequence ID" value="MQX35561.1"/>
    <property type="molecule type" value="Genomic_DNA"/>
</dbReference>
<name>A0A7X1ZBM8_9PROT</name>
<dbReference type="InterPro" id="IPR000014">
    <property type="entry name" value="PAS"/>
</dbReference>
<dbReference type="SMART" id="SM00091">
    <property type="entry name" value="PAS"/>
    <property type="match status" value="1"/>
</dbReference>
<dbReference type="RefSeq" id="WP_153341182.1">
    <property type="nucleotide sequence ID" value="NZ_WIVE01000005.1"/>
</dbReference>
<dbReference type="Pfam" id="PF13487">
    <property type="entry name" value="HD_5"/>
    <property type="match status" value="1"/>
</dbReference>
<evidence type="ECO:0000313" key="4">
    <source>
        <dbReference type="Proteomes" id="UP000434582"/>
    </source>
</evidence>
<accession>A0A7X1ZBM8</accession>
<keyword evidence="1" id="KW-0472">Membrane</keyword>
<dbReference type="InterPro" id="IPR013656">
    <property type="entry name" value="PAS_4"/>
</dbReference>